<dbReference type="EC" id="2.3.2.27" evidence="3"/>
<name>A0A7M7LPE3_STRPU</name>
<sequence>MATNNKETRIKVRGKFQLRHDLSKMRFEVERIKTFKTWRKKCPVTPGSLAEAGFRYVGIFDRVECFSCGGQIEGWKEGDIVAEVHKTMYPHCDMVKNQEKKNFTIERWNEMKESLKTDTSRTEADGQAVLCISKTHDLMTSKDYVDAYCGTSFTGKLTSAHAPLFDDELRREDTFRDWPDECKLSHSETKWLANAGFSFTGPGDRARCFYCNGGIENWEEDDEPWSEHARNFPKCEWLIEMKGKAFVDEVQDFFKKAKASEEAEKRESKQSPAVSTQSSPADHQKTPASEAGESEKDTKVSAKKLVEIMDSPTVKMILKSKFDAALVCRIIEEQLHETDLNFSTSDNFIKILEAAEQKNTANDKSLQSSASTIDTQTQRFANLEINSDSRQEESPKSGQKSFATAKS</sequence>
<dbReference type="GO" id="GO:0051726">
    <property type="term" value="P:regulation of cell cycle"/>
    <property type="evidence" value="ECO:0000318"/>
    <property type="project" value="GO_Central"/>
</dbReference>
<keyword evidence="6" id="KW-0677">Repeat</keyword>
<feature type="region of interest" description="Disordered" evidence="8">
    <location>
        <begin position="260"/>
        <end position="299"/>
    </location>
</feature>
<evidence type="ECO:0000256" key="4">
    <source>
        <dbReference type="ARBA" id="ARBA00022490"/>
    </source>
</evidence>
<accession>A0A7M7LPE3</accession>
<dbReference type="InParanoid" id="A0A7M7LPE3"/>
<dbReference type="PANTHER" id="PTHR10044:SF139">
    <property type="entry name" value="DEATH-ASSOCIATED INHIBITOR OF APOPTOSIS 2"/>
    <property type="match status" value="1"/>
</dbReference>
<dbReference type="Gene3D" id="1.10.8.10">
    <property type="entry name" value="DNA helicase RuvA subunit, C-terminal domain"/>
    <property type="match status" value="1"/>
</dbReference>
<feature type="compositionally biased region" description="Polar residues" evidence="8">
    <location>
        <begin position="396"/>
        <end position="407"/>
    </location>
</feature>
<keyword evidence="7" id="KW-0833">Ubl conjugation pathway</keyword>
<feature type="compositionally biased region" description="Basic and acidic residues" evidence="8">
    <location>
        <begin position="260"/>
        <end position="269"/>
    </location>
</feature>
<evidence type="ECO:0000256" key="2">
    <source>
        <dbReference type="ARBA" id="ARBA00004496"/>
    </source>
</evidence>
<dbReference type="Proteomes" id="UP000007110">
    <property type="component" value="Unassembled WGS sequence"/>
</dbReference>
<dbReference type="GO" id="GO:0031398">
    <property type="term" value="P:positive regulation of protein ubiquitination"/>
    <property type="evidence" value="ECO:0000318"/>
    <property type="project" value="GO_Central"/>
</dbReference>
<evidence type="ECO:0000256" key="7">
    <source>
        <dbReference type="ARBA" id="ARBA00022786"/>
    </source>
</evidence>
<dbReference type="GO" id="GO:0043027">
    <property type="term" value="F:cysteine-type endopeptidase inhibitor activity involved in apoptotic process"/>
    <property type="evidence" value="ECO:0000318"/>
    <property type="project" value="GO_Central"/>
</dbReference>
<dbReference type="GO" id="GO:0043066">
    <property type="term" value="P:negative regulation of apoptotic process"/>
    <property type="evidence" value="ECO:0000318"/>
    <property type="project" value="GO_Central"/>
</dbReference>
<reference evidence="10" key="1">
    <citation type="submission" date="2015-02" db="EMBL/GenBank/DDBJ databases">
        <title>Genome sequencing for Strongylocentrotus purpuratus.</title>
        <authorList>
            <person name="Murali S."/>
            <person name="Liu Y."/>
            <person name="Vee V."/>
            <person name="English A."/>
            <person name="Wang M."/>
            <person name="Skinner E."/>
            <person name="Han Y."/>
            <person name="Muzny D.M."/>
            <person name="Worley K.C."/>
            <person name="Gibbs R.A."/>
        </authorList>
    </citation>
    <scope>NUCLEOTIDE SEQUENCE</scope>
</reference>
<dbReference type="InterPro" id="IPR050784">
    <property type="entry name" value="IAP"/>
</dbReference>
<keyword evidence="4" id="KW-0963">Cytoplasm</keyword>
<organism evidence="9 10">
    <name type="scientific">Strongylocentrotus purpuratus</name>
    <name type="common">Purple sea urchin</name>
    <dbReference type="NCBI Taxonomy" id="7668"/>
    <lineage>
        <taxon>Eukaryota</taxon>
        <taxon>Metazoa</taxon>
        <taxon>Echinodermata</taxon>
        <taxon>Eleutherozoa</taxon>
        <taxon>Echinozoa</taxon>
        <taxon>Echinoidea</taxon>
        <taxon>Euechinoidea</taxon>
        <taxon>Echinacea</taxon>
        <taxon>Camarodonta</taxon>
        <taxon>Echinidea</taxon>
        <taxon>Strongylocentrotidae</taxon>
        <taxon>Strongylocentrotus</taxon>
    </lineage>
</organism>
<dbReference type="FunFam" id="1.10.1170.10:FF:000030">
    <property type="entry name" value="Uncharacterized protein"/>
    <property type="match status" value="1"/>
</dbReference>
<dbReference type="SUPFAM" id="SSF57924">
    <property type="entry name" value="Inhibitor of apoptosis (IAP) repeat"/>
    <property type="match status" value="2"/>
</dbReference>
<dbReference type="AlphaFoldDB" id="A0A7M7LPE3"/>
<dbReference type="KEGG" id="spu:100888947"/>
<evidence type="ECO:0000256" key="8">
    <source>
        <dbReference type="SAM" id="MobiDB-lite"/>
    </source>
</evidence>
<protein>
    <recommendedName>
        <fullName evidence="3">RING-type E3 ubiquitin transferase</fullName>
        <ecNumber evidence="3">2.3.2.27</ecNumber>
    </recommendedName>
</protein>
<dbReference type="FunFam" id="1.10.1170.10:FF:000037">
    <property type="entry name" value="Uncharacterized protein"/>
    <property type="match status" value="1"/>
</dbReference>
<comment type="subcellular location">
    <subcellularLocation>
        <location evidence="2">Cytoplasm</location>
    </subcellularLocation>
</comment>
<dbReference type="Gene3D" id="1.10.1170.10">
    <property type="entry name" value="Inhibitor Of Apoptosis Protein (2mihbC-IAP-1), Chain A"/>
    <property type="match status" value="2"/>
</dbReference>
<feature type="compositionally biased region" description="Polar residues" evidence="8">
    <location>
        <begin position="272"/>
        <end position="281"/>
    </location>
</feature>
<dbReference type="GO" id="GO:0061630">
    <property type="term" value="F:ubiquitin protein ligase activity"/>
    <property type="evidence" value="ECO:0000318"/>
    <property type="project" value="GO_Central"/>
</dbReference>
<evidence type="ECO:0000313" key="10">
    <source>
        <dbReference type="Proteomes" id="UP000007110"/>
    </source>
</evidence>
<keyword evidence="10" id="KW-1185">Reference proteome</keyword>
<dbReference type="EnsemblMetazoa" id="XM_003726848">
    <property type="protein sequence ID" value="XP_003726896"/>
    <property type="gene ID" value="LOC100888947"/>
</dbReference>
<reference evidence="9" key="2">
    <citation type="submission" date="2021-01" db="UniProtKB">
        <authorList>
            <consortium name="EnsemblMetazoa"/>
        </authorList>
    </citation>
    <scope>IDENTIFICATION</scope>
</reference>
<feature type="region of interest" description="Disordered" evidence="8">
    <location>
        <begin position="359"/>
        <end position="407"/>
    </location>
</feature>
<dbReference type="InterPro" id="IPR001370">
    <property type="entry name" value="BIR_rpt"/>
</dbReference>
<dbReference type="GO" id="GO:0005737">
    <property type="term" value="C:cytoplasm"/>
    <property type="evidence" value="ECO:0000318"/>
    <property type="project" value="GO_Central"/>
</dbReference>
<dbReference type="OMA" id="FICKINC"/>
<dbReference type="Pfam" id="PF00653">
    <property type="entry name" value="BIR"/>
    <property type="match status" value="2"/>
</dbReference>
<dbReference type="FunFam" id="1.10.8.10:FF:000084">
    <property type="entry name" value="E3 ubiquitin-protein ligase XIAP"/>
    <property type="match status" value="1"/>
</dbReference>
<dbReference type="CDD" id="cd00022">
    <property type="entry name" value="BIR"/>
    <property type="match status" value="2"/>
</dbReference>
<evidence type="ECO:0000256" key="6">
    <source>
        <dbReference type="ARBA" id="ARBA00022737"/>
    </source>
</evidence>
<dbReference type="SMART" id="SM00238">
    <property type="entry name" value="BIR"/>
    <property type="match status" value="2"/>
</dbReference>
<keyword evidence="5" id="KW-0808">Transferase</keyword>
<dbReference type="PROSITE" id="PS50143">
    <property type="entry name" value="BIR_REPEAT_2"/>
    <property type="match status" value="2"/>
</dbReference>
<proteinExistence type="predicted"/>
<comment type="catalytic activity">
    <reaction evidence="1">
        <text>S-ubiquitinyl-[E2 ubiquitin-conjugating enzyme]-L-cysteine + [acceptor protein]-L-lysine = [E2 ubiquitin-conjugating enzyme]-L-cysteine + N(6)-ubiquitinyl-[acceptor protein]-L-lysine.</text>
        <dbReference type="EC" id="2.3.2.27"/>
    </reaction>
</comment>
<dbReference type="RefSeq" id="XP_003726896.1">
    <property type="nucleotide sequence ID" value="XM_003726848.3"/>
</dbReference>
<feature type="compositionally biased region" description="Polar residues" evidence="8">
    <location>
        <begin position="359"/>
        <end position="386"/>
    </location>
</feature>
<evidence type="ECO:0000313" key="9">
    <source>
        <dbReference type="EnsemblMetazoa" id="XP_003726896"/>
    </source>
</evidence>
<evidence type="ECO:0000256" key="3">
    <source>
        <dbReference type="ARBA" id="ARBA00012483"/>
    </source>
</evidence>
<evidence type="ECO:0000256" key="1">
    <source>
        <dbReference type="ARBA" id="ARBA00000900"/>
    </source>
</evidence>
<dbReference type="PANTHER" id="PTHR10044">
    <property type="entry name" value="INHIBITOR OF APOPTOSIS"/>
    <property type="match status" value="1"/>
</dbReference>
<dbReference type="GO" id="GO:0005634">
    <property type="term" value="C:nucleus"/>
    <property type="evidence" value="ECO:0000318"/>
    <property type="project" value="GO_Central"/>
</dbReference>
<dbReference type="GeneID" id="100888947"/>
<dbReference type="OrthoDB" id="5855668at2759"/>
<evidence type="ECO:0000256" key="5">
    <source>
        <dbReference type="ARBA" id="ARBA00022679"/>
    </source>
</evidence>